<dbReference type="GO" id="GO:0070740">
    <property type="term" value="F:tubulin-glutamic acid ligase activity"/>
    <property type="evidence" value="ECO:0007669"/>
    <property type="project" value="TreeGrafter"/>
</dbReference>
<evidence type="ECO:0000313" key="5">
    <source>
        <dbReference type="Proteomes" id="UP000085678"/>
    </source>
</evidence>
<evidence type="ECO:0000313" key="6">
    <source>
        <dbReference type="RefSeq" id="XP_013413699.1"/>
    </source>
</evidence>
<accession>A0A1S3JUD5</accession>
<reference evidence="6" key="1">
    <citation type="submission" date="2025-08" db="UniProtKB">
        <authorList>
            <consortium name="RefSeq"/>
        </authorList>
    </citation>
    <scope>IDENTIFICATION</scope>
    <source>
        <tissue evidence="6">Gonads</tissue>
    </source>
</reference>
<dbReference type="OrthoDB" id="202825at2759"/>
<dbReference type="GO" id="GO:0015631">
    <property type="term" value="F:tubulin binding"/>
    <property type="evidence" value="ECO:0007669"/>
    <property type="project" value="TreeGrafter"/>
</dbReference>
<keyword evidence="3" id="KW-0067">ATP-binding</keyword>
<dbReference type="KEGG" id="lak:106176035"/>
<feature type="chain" id="PRO_5010363339" evidence="4">
    <location>
        <begin position="26"/>
        <end position="584"/>
    </location>
</feature>
<dbReference type="FunCoup" id="A0A1S3JUD5">
    <property type="interactions" value="661"/>
</dbReference>
<dbReference type="GO" id="GO:0036064">
    <property type="term" value="C:ciliary basal body"/>
    <property type="evidence" value="ECO:0007669"/>
    <property type="project" value="TreeGrafter"/>
</dbReference>
<dbReference type="Gene3D" id="3.30.470.20">
    <property type="entry name" value="ATP-grasp fold, B domain"/>
    <property type="match status" value="1"/>
</dbReference>
<keyword evidence="4" id="KW-0732">Signal</keyword>
<keyword evidence="2" id="KW-0547">Nucleotide-binding</keyword>
<dbReference type="AlphaFoldDB" id="A0A1S3JUD5"/>
<organism evidence="5 6">
    <name type="scientific">Lingula anatina</name>
    <name type="common">Brachiopod</name>
    <name type="synonym">Lingula unguis</name>
    <dbReference type="NCBI Taxonomy" id="7574"/>
    <lineage>
        <taxon>Eukaryota</taxon>
        <taxon>Metazoa</taxon>
        <taxon>Spiralia</taxon>
        <taxon>Lophotrochozoa</taxon>
        <taxon>Brachiopoda</taxon>
        <taxon>Linguliformea</taxon>
        <taxon>Lingulata</taxon>
        <taxon>Lingulida</taxon>
        <taxon>Linguloidea</taxon>
        <taxon>Lingulidae</taxon>
        <taxon>Lingula</taxon>
    </lineage>
</organism>
<dbReference type="PANTHER" id="PTHR12241:SF162">
    <property type="entry name" value="TUBULIN MONOGLUTAMYLASE TTLL4"/>
    <property type="match status" value="1"/>
</dbReference>
<dbReference type="Pfam" id="PF03133">
    <property type="entry name" value="TTL"/>
    <property type="match status" value="1"/>
</dbReference>
<sequence length="584" mass="67036">MIPLNNWTTWAIWMVVSSSSMTVKCSGSTHTAAHCPKRATYGLSDSAQTFIDCVTATNGGVCEEVSLTSVKDKVSEPLLPALTPSLFSNVPPYINFIMPGQRKEPLPDNISRRLLWYDGGSPLVAATAIRSGYSLTKDFAMAVGYYVGCFQPSEVYKFQNFRPSQKYNHFPGSWSIGCKDRLELAVRKMKKAHGRKKFDFLPPTFILPEETNLLKKAWNSNPNGNLWILKPPCFHGGRGIEVIRRQEQIPANARLMVQRYISNPYLIDGHKFDMRIYVYVPSINPLRVYLYPDGVVKFATKKFTTDDLDSMVHLTNIEVNAKNPAYTLDYSLKTGHKWSLNVLKEYLRTNNGTDWMPIWENIKDIVLKTIISGEPEIWEGVRKYLQSKYSGHELFGFDILLDNNMKPWVLEVNKSPGLYPHSGHFRPVNDPMAKDMLNLAGFRIPGNEETDHGNEITSGSDVPDHLLLDKRWWSQTLSGEEKAKQKYYCDNYKNETILSTILDNLTPNDIRILVDTIDENSRRGGFDRIFPRVDTDKYFRFFQKPRYCNILIHQWLKRFHKNETEGISLVEAHCKELKHLTDQN</sequence>
<evidence type="ECO:0000256" key="2">
    <source>
        <dbReference type="ARBA" id="ARBA00022741"/>
    </source>
</evidence>
<dbReference type="GeneID" id="106176035"/>
<evidence type="ECO:0000256" key="4">
    <source>
        <dbReference type="SAM" id="SignalP"/>
    </source>
</evidence>
<dbReference type="RefSeq" id="XP_013413699.1">
    <property type="nucleotide sequence ID" value="XM_013558245.1"/>
</dbReference>
<evidence type="ECO:0000256" key="1">
    <source>
        <dbReference type="ARBA" id="ARBA00022598"/>
    </source>
</evidence>
<gene>
    <name evidence="6" type="primary">LOC106176035</name>
</gene>
<dbReference type="PROSITE" id="PS51221">
    <property type="entry name" value="TTL"/>
    <property type="match status" value="1"/>
</dbReference>
<name>A0A1S3JUD5_LINAN</name>
<dbReference type="PANTHER" id="PTHR12241">
    <property type="entry name" value="TUBULIN POLYGLUTAMYLASE"/>
    <property type="match status" value="1"/>
</dbReference>
<keyword evidence="1" id="KW-0436">Ligase</keyword>
<dbReference type="SUPFAM" id="SSF56059">
    <property type="entry name" value="Glutathione synthetase ATP-binding domain-like"/>
    <property type="match status" value="1"/>
</dbReference>
<evidence type="ECO:0000256" key="3">
    <source>
        <dbReference type="ARBA" id="ARBA00022840"/>
    </source>
</evidence>
<dbReference type="InParanoid" id="A0A1S3JUD5"/>
<protein>
    <submittedName>
        <fullName evidence="6">Tubulin polyglutamylase TTLL4</fullName>
    </submittedName>
</protein>
<dbReference type="GO" id="GO:0005524">
    <property type="term" value="F:ATP binding"/>
    <property type="evidence" value="ECO:0007669"/>
    <property type="project" value="UniProtKB-KW"/>
</dbReference>
<dbReference type="GO" id="GO:0000226">
    <property type="term" value="P:microtubule cytoskeleton organization"/>
    <property type="evidence" value="ECO:0007669"/>
    <property type="project" value="TreeGrafter"/>
</dbReference>
<dbReference type="InterPro" id="IPR004344">
    <property type="entry name" value="TTL/TTLL_fam"/>
</dbReference>
<dbReference type="Proteomes" id="UP000085678">
    <property type="component" value="Unplaced"/>
</dbReference>
<proteinExistence type="predicted"/>
<feature type="signal peptide" evidence="4">
    <location>
        <begin position="1"/>
        <end position="25"/>
    </location>
</feature>
<keyword evidence="5" id="KW-1185">Reference proteome</keyword>